<reference evidence="1 2" key="1">
    <citation type="submission" date="2018-09" db="EMBL/GenBank/DDBJ databases">
        <title>Phylogeny of the Shewanellaceae, and recommendation for two new genera, Pseudoshewanella and Parashewanella.</title>
        <authorList>
            <person name="Wang G."/>
        </authorList>
    </citation>
    <scope>NUCLEOTIDE SEQUENCE [LARGE SCALE GENOMIC DNA]</scope>
    <source>
        <strain evidence="1 2">C51</strain>
    </source>
</reference>
<evidence type="ECO:0000313" key="2">
    <source>
        <dbReference type="Proteomes" id="UP000281474"/>
    </source>
</evidence>
<accession>A0A3L8PX12</accession>
<evidence type="ECO:0000313" key="1">
    <source>
        <dbReference type="EMBL" id="RLV59329.1"/>
    </source>
</evidence>
<gene>
    <name evidence="1" type="ORF">D5018_12605</name>
</gene>
<organism evidence="1 2">
    <name type="scientific">Parashewanella curva</name>
    <dbReference type="NCBI Taxonomy" id="2338552"/>
    <lineage>
        <taxon>Bacteria</taxon>
        <taxon>Pseudomonadati</taxon>
        <taxon>Pseudomonadota</taxon>
        <taxon>Gammaproteobacteria</taxon>
        <taxon>Alteromonadales</taxon>
        <taxon>Shewanellaceae</taxon>
        <taxon>Parashewanella</taxon>
    </lineage>
</organism>
<proteinExistence type="predicted"/>
<keyword evidence="2" id="KW-1185">Reference proteome</keyword>
<protein>
    <submittedName>
        <fullName evidence="1">Uncharacterized protein</fullName>
    </submittedName>
</protein>
<dbReference type="EMBL" id="QZEI01000037">
    <property type="protein sequence ID" value="RLV59329.1"/>
    <property type="molecule type" value="Genomic_DNA"/>
</dbReference>
<dbReference type="RefSeq" id="WP_121839359.1">
    <property type="nucleotide sequence ID" value="NZ_ML014786.1"/>
</dbReference>
<comment type="caution">
    <text evidence="1">The sequence shown here is derived from an EMBL/GenBank/DDBJ whole genome shotgun (WGS) entry which is preliminary data.</text>
</comment>
<sequence length="77" mass="8645">MSSAIETINLVANIERHHKEIVPESETAVLAETIRDYLISDQKENKYSEDKEEDGCVKVILNEISKDVAPMGEEIAN</sequence>
<dbReference type="AlphaFoldDB" id="A0A3L8PX12"/>
<dbReference type="Proteomes" id="UP000281474">
    <property type="component" value="Unassembled WGS sequence"/>
</dbReference>
<name>A0A3L8PX12_9GAMM</name>